<keyword evidence="3" id="KW-0819">tRNA processing</keyword>
<name>A0A5N5LDE9_9ROSI</name>
<dbReference type="Proteomes" id="UP000326939">
    <property type="component" value="Chromosome 9"/>
</dbReference>
<comment type="similarity">
    <text evidence="2">Belongs to the eukaryotic/archaeal RNase P protein component 3 family.</text>
</comment>
<dbReference type="Gene3D" id="2.60.120.330">
    <property type="entry name" value="B-lactam Antibiotic, Isopenicillin N Synthase, Chain"/>
    <property type="match status" value="1"/>
</dbReference>
<proteinExistence type="inferred from homology"/>
<keyword evidence="4" id="KW-0479">Metal-binding</keyword>
<dbReference type="Pfam" id="PF01876">
    <property type="entry name" value="RNase_P_p30"/>
    <property type="match status" value="1"/>
</dbReference>
<dbReference type="AlphaFoldDB" id="A0A5N5LDE9"/>
<evidence type="ECO:0000256" key="4">
    <source>
        <dbReference type="ARBA" id="ARBA00022723"/>
    </source>
</evidence>
<keyword evidence="9" id="KW-1185">Reference proteome</keyword>
<dbReference type="EMBL" id="VDCV01000009">
    <property type="protein sequence ID" value="KAB5540769.1"/>
    <property type="molecule type" value="Genomic_DNA"/>
</dbReference>
<keyword evidence="5" id="KW-0408">Iron</keyword>
<organism evidence="8 9">
    <name type="scientific">Salix brachista</name>
    <dbReference type="NCBI Taxonomy" id="2182728"/>
    <lineage>
        <taxon>Eukaryota</taxon>
        <taxon>Viridiplantae</taxon>
        <taxon>Streptophyta</taxon>
        <taxon>Embryophyta</taxon>
        <taxon>Tracheophyta</taxon>
        <taxon>Spermatophyta</taxon>
        <taxon>Magnoliopsida</taxon>
        <taxon>eudicotyledons</taxon>
        <taxon>Gunneridae</taxon>
        <taxon>Pentapetalae</taxon>
        <taxon>rosids</taxon>
        <taxon>fabids</taxon>
        <taxon>Malpighiales</taxon>
        <taxon>Salicaceae</taxon>
        <taxon>Saliceae</taxon>
        <taxon>Salix</taxon>
    </lineage>
</organism>
<feature type="compositionally biased region" description="Basic and acidic residues" evidence="6">
    <location>
        <begin position="368"/>
        <end position="391"/>
    </location>
</feature>
<comment type="subcellular location">
    <subcellularLocation>
        <location evidence="1">Nucleus</location>
    </subcellularLocation>
</comment>
<dbReference type="GO" id="GO:0003723">
    <property type="term" value="F:RNA binding"/>
    <property type="evidence" value="ECO:0007669"/>
    <property type="project" value="TreeGrafter"/>
</dbReference>
<dbReference type="InterPro" id="IPR026992">
    <property type="entry name" value="DIOX_N"/>
</dbReference>
<dbReference type="InterPro" id="IPR016195">
    <property type="entry name" value="Pol/histidinol_Pase-like"/>
</dbReference>
<evidence type="ECO:0000256" key="1">
    <source>
        <dbReference type="ARBA" id="ARBA00004123"/>
    </source>
</evidence>
<dbReference type="InterPro" id="IPR027443">
    <property type="entry name" value="IPNS-like_sf"/>
</dbReference>
<accession>A0A5N5LDE9</accession>
<evidence type="ECO:0000313" key="9">
    <source>
        <dbReference type="Proteomes" id="UP000326939"/>
    </source>
</evidence>
<sequence>MGGFFDLNIPQDITKTTRIKLAVKAMELGYSGIAYNRNIKGIMSDHDRCSIPLLSLSSLLDVAPSLAFSVNFHRDLLGIPRSSPFRQYTRLTVSADTPSQAQVLNSGNPVLKTYDFVAVKPLSQTAFDHACLKAELPMVKAAIERGVYFEITYSDLIADIQVRRQMIPSAKLLVDWTRGKNIILTSAACSVNDFRGPYDVANLSSLLGLSMERAKTAISKNCRNLIANALRKKHFYKEAIRIEPISSDEISDTKELISVNWLKWDPISSGGDLQLGDIEKSFSATARVSTTAKAIDFSEVLNGMASNGASFLTTIQATETPIAISGVSEKPGEFDFPFETDQASSDNASVKNQTSSNENSQEMNLPSDDTRAFTESEGNRSHVSTIKEESKNPNISDVILPSIVDEGHDMQSQKCIPSCEINVVLLNVSVMNQTSSMDINNTCVANAKIDTSCENANFLAPPTENPSCSKDSFVVLCPQDVSLNEDSMEMDVKDHDIPLTEKVSSSEQLGESQSDLTTIVDCVPLLATDDTKVENISLVANKLEVMMDEDDTYVTNNVMGRKHLEESGDETIAPVDHIPLSVTFDGMIVKDVLSVASGENLEKLAVEEQEHGDADSRRVLVVDDDLKAKDSSVETCMSLAEEGMTKQIHEEASVESKHTASVTFLSGKLRAKRRTSHKQPSFPLKRLLNPMAFKKRSKKFKPKWGCTGLARHRSLSKNWVSKRLFDHSVLTMESSLEAVNFGKSMIIPSVQELAKESMTKIPPRYERPDQDPSIISTEASLLLSPIPVIDLERLTIEDSMDSELDSLHSACREVSSALLEEFKKQVENFFKLPYEDKKRLWQRPDNHEGFGQLFVVSEEQKLDWSDMFYVTTLPIYLRMSDLFDKLTPNLRETLETYSAEVKKLAREILGHMAKGLKMDAEEMKELFSDGVQSIRMNYYPPCPEPEKTIGFSPHSDADALTILFQLSDTEGLEIRKEGRWIPVKPLPNAFVVNVGDITEIISNGVYRSVEHRAKVNSAKERLSVATFYSSSLDSVLGPAPSLLGEHNPAIFRSVPTEKYFKEFFSRKLDGKSYLECLRIADGEDNTAVHP</sequence>
<dbReference type="GO" id="GO:0046872">
    <property type="term" value="F:metal ion binding"/>
    <property type="evidence" value="ECO:0007669"/>
    <property type="project" value="UniProtKB-KW"/>
</dbReference>
<gene>
    <name evidence="8" type="ORF">DKX38_013743</name>
</gene>
<dbReference type="Pfam" id="PF03171">
    <property type="entry name" value="2OG-FeII_Oxy"/>
    <property type="match status" value="1"/>
</dbReference>
<dbReference type="InterPro" id="IPR005123">
    <property type="entry name" value="Oxoglu/Fe-dep_dioxygenase_dom"/>
</dbReference>
<feature type="region of interest" description="Disordered" evidence="6">
    <location>
        <begin position="328"/>
        <end position="392"/>
    </location>
</feature>
<dbReference type="GO" id="GO:0008033">
    <property type="term" value="P:tRNA processing"/>
    <property type="evidence" value="ECO:0007669"/>
    <property type="project" value="UniProtKB-KW"/>
</dbReference>
<comment type="caution">
    <text evidence="8">The sequence shown here is derived from an EMBL/GenBank/DDBJ whole genome shotgun (WGS) entry which is preliminary data.</text>
</comment>
<reference evidence="9" key="1">
    <citation type="journal article" date="2019" name="Gigascience">
        <title>De novo genome assembly of the endangered Acer yangbiense, a plant species with extremely small populations endemic to Yunnan Province, China.</title>
        <authorList>
            <person name="Yang J."/>
            <person name="Wariss H.M."/>
            <person name="Tao L."/>
            <person name="Zhang R."/>
            <person name="Yun Q."/>
            <person name="Hollingsworth P."/>
            <person name="Dao Z."/>
            <person name="Luo G."/>
            <person name="Guo H."/>
            <person name="Ma Y."/>
            <person name="Sun W."/>
        </authorList>
    </citation>
    <scope>NUCLEOTIDE SEQUENCE [LARGE SCALE GENOMIC DNA]</scope>
    <source>
        <strain evidence="9">cv. br00</strain>
    </source>
</reference>
<protein>
    <recommendedName>
        <fullName evidence="7">Fe2OG dioxygenase domain-containing protein</fullName>
    </recommendedName>
</protein>
<dbReference type="PANTHER" id="PTHR13031:SF0">
    <property type="entry name" value="RIBONUCLEASE P PROTEIN SUBUNIT P30"/>
    <property type="match status" value="1"/>
</dbReference>
<evidence type="ECO:0000256" key="5">
    <source>
        <dbReference type="ARBA" id="ARBA00023004"/>
    </source>
</evidence>
<evidence type="ECO:0000313" key="8">
    <source>
        <dbReference type="EMBL" id="KAB5540769.1"/>
    </source>
</evidence>
<dbReference type="PROSITE" id="PS51471">
    <property type="entry name" value="FE2OG_OXY"/>
    <property type="match status" value="1"/>
</dbReference>
<dbReference type="Gene3D" id="3.20.20.140">
    <property type="entry name" value="Metal-dependent hydrolases"/>
    <property type="match status" value="1"/>
</dbReference>
<dbReference type="GO" id="GO:0005655">
    <property type="term" value="C:nucleolar ribonuclease P complex"/>
    <property type="evidence" value="ECO:0007669"/>
    <property type="project" value="TreeGrafter"/>
</dbReference>
<dbReference type="Pfam" id="PF14226">
    <property type="entry name" value="DIOX_N"/>
    <property type="match status" value="1"/>
</dbReference>
<evidence type="ECO:0000256" key="6">
    <source>
        <dbReference type="SAM" id="MobiDB-lite"/>
    </source>
</evidence>
<dbReference type="SUPFAM" id="SSF89550">
    <property type="entry name" value="PHP domain-like"/>
    <property type="match status" value="1"/>
</dbReference>
<dbReference type="PANTHER" id="PTHR13031">
    <property type="entry name" value="RIBONUCLEASE P SUBUNIT P30"/>
    <property type="match status" value="1"/>
</dbReference>
<dbReference type="InterPro" id="IPR044861">
    <property type="entry name" value="IPNS-like_FE2OG_OXY"/>
</dbReference>
<dbReference type="FunFam" id="2.60.120.330:FF:000079">
    <property type="entry name" value="Protein SRG1"/>
    <property type="match status" value="1"/>
</dbReference>
<feature type="compositionally biased region" description="Polar residues" evidence="6">
    <location>
        <begin position="341"/>
        <end position="364"/>
    </location>
</feature>
<evidence type="ECO:0000256" key="3">
    <source>
        <dbReference type="ARBA" id="ARBA00022694"/>
    </source>
</evidence>
<dbReference type="SUPFAM" id="SSF51197">
    <property type="entry name" value="Clavaminate synthase-like"/>
    <property type="match status" value="1"/>
</dbReference>
<evidence type="ECO:0000259" key="7">
    <source>
        <dbReference type="PROSITE" id="PS51471"/>
    </source>
</evidence>
<evidence type="ECO:0000256" key="2">
    <source>
        <dbReference type="ARBA" id="ARBA00007331"/>
    </source>
</evidence>
<feature type="domain" description="Fe2OG dioxygenase" evidence="7">
    <location>
        <begin position="930"/>
        <end position="1030"/>
    </location>
</feature>
<dbReference type="InterPro" id="IPR002738">
    <property type="entry name" value="RNase_P_p30"/>
</dbReference>